<dbReference type="Proteomes" id="UP000077069">
    <property type="component" value="Unassembled WGS sequence"/>
</dbReference>
<name>A0A177C6H2_9PLEO</name>
<dbReference type="EMBL" id="KV441556">
    <property type="protein sequence ID" value="OAG02472.1"/>
    <property type="molecule type" value="Genomic_DNA"/>
</dbReference>
<dbReference type="RefSeq" id="XP_018032837.1">
    <property type="nucleotide sequence ID" value="XM_018184387.1"/>
</dbReference>
<dbReference type="GeneID" id="28767873"/>
<sequence>MHQATDRRSEPHRRRRGARARHAKPAPTWTSRSRSGAHCSAKALYCYRPPATPAAAEQPQASLRSRRLSSVLDGLFLCCCAGAARSVSQVAPPASRTAAAAGHANPTRLLARPPSNTLQPASIVLSFGRPKQTSQTGWCVPRARSRWPVFPDALRAPLERVPAPYALTAFGAGPLEPAPMETRMTLICPLVASPWMAPQSPCPGNRRQLNTFRTFWNLVQYPSSIRTHGLNALLASVHSYSSPKVLQ</sequence>
<evidence type="ECO:0000256" key="1">
    <source>
        <dbReference type="SAM" id="MobiDB-lite"/>
    </source>
</evidence>
<evidence type="ECO:0000313" key="3">
    <source>
        <dbReference type="Proteomes" id="UP000077069"/>
    </source>
</evidence>
<organism evidence="2 3">
    <name type="scientific">Paraphaeosphaeria sporulosa</name>
    <dbReference type="NCBI Taxonomy" id="1460663"/>
    <lineage>
        <taxon>Eukaryota</taxon>
        <taxon>Fungi</taxon>
        <taxon>Dikarya</taxon>
        <taxon>Ascomycota</taxon>
        <taxon>Pezizomycotina</taxon>
        <taxon>Dothideomycetes</taxon>
        <taxon>Pleosporomycetidae</taxon>
        <taxon>Pleosporales</taxon>
        <taxon>Massarineae</taxon>
        <taxon>Didymosphaeriaceae</taxon>
        <taxon>Paraphaeosphaeria</taxon>
    </lineage>
</organism>
<reference evidence="2 3" key="1">
    <citation type="submission" date="2016-05" db="EMBL/GenBank/DDBJ databases">
        <title>Comparative analysis of secretome profiles of manganese(II)-oxidizing ascomycete fungi.</title>
        <authorList>
            <consortium name="DOE Joint Genome Institute"/>
            <person name="Zeiner C.A."/>
            <person name="Purvine S.O."/>
            <person name="Zink E.M."/>
            <person name="Wu S."/>
            <person name="Pasa-Tolic L."/>
            <person name="Chaput D.L."/>
            <person name="Haridas S."/>
            <person name="Grigoriev I.V."/>
            <person name="Santelli C.M."/>
            <person name="Hansel C.M."/>
        </authorList>
    </citation>
    <scope>NUCLEOTIDE SEQUENCE [LARGE SCALE GENOMIC DNA]</scope>
    <source>
        <strain evidence="2 3">AP3s5-JAC2a</strain>
    </source>
</reference>
<keyword evidence="3" id="KW-1185">Reference proteome</keyword>
<accession>A0A177C6H2</accession>
<protein>
    <submittedName>
        <fullName evidence="2">Uncharacterized protein</fullName>
    </submittedName>
</protein>
<proteinExistence type="predicted"/>
<feature type="region of interest" description="Disordered" evidence="1">
    <location>
        <begin position="1"/>
        <end position="35"/>
    </location>
</feature>
<gene>
    <name evidence="2" type="ORF">CC84DRAFT_1253282</name>
</gene>
<feature type="compositionally biased region" description="Basic residues" evidence="1">
    <location>
        <begin position="10"/>
        <end position="24"/>
    </location>
</feature>
<dbReference type="AlphaFoldDB" id="A0A177C6H2"/>
<dbReference type="InParanoid" id="A0A177C6H2"/>
<evidence type="ECO:0000313" key="2">
    <source>
        <dbReference type="EMBL" id="OAG02472.1"/>
    </source>
</evidence>